<keyword evidence="1" id="KW-0175">Coiled coil</keyword>
<evidence type="ECO:0000313" key="4">
    <source>
        <dbReference type="Proteomes" id="UP000241462"/>
    </source>
</evidence>
<organism evidence="3 4">
    <name type="scientific">Coniella lustricola</name>
    <dbReference type="NCBI Taxonomy" id="2025994"/>
    <lineage>
        <taxon>Eukaryota</taxon>
        <taxon>Fungi</taxon>
        <taxon>Dikarya</taxon>
        <taxon>Ascomycota</taxon>
        <taxon>Pezizomycotina</taxon>
        <taxon>Sordariomycetes</taxon>
        <taxon>Sordariomycetidae</taxon>
        <taxon>Diaporthales</taxon>
        <taxon>Schizoparmaceae</taxon>
        <taxon>Coniella</taxon>
    </lineage>
</organism>
<keyword evidence="4" id="KW-1185">Reference proteome</keyword>
<name>A0A2T3A5W3_9PEZI</name>
<feature type="region of interest" description="Disordered" evidence="2">
    <location>
        <begin position="563"/>
        <end position="587"/>
    </location>
</feature>
<gene>
    <name evidence="3" type="ORF">BD289DRAFT_453863</name>
</gene>
<sequence>MGWTLEPKVQALLRLRVRHIHLPDTPPLYAPRFLIGRIRDHVEAQIRVQRLAAEQASEPPARTVNKGPKEVLRAWLKTAGPPPTVLTFTRRPTYVLPKHYVESQDAWAADYMTASLQGQLRVSFPKPPRWSRCNWIPNWQDLKKHQRPADHDPLDHAWDPGVMVMPCKEPMYFGPGQLSIWPIIDLADSVQKRRQMRNKFEFERLLEDTTIAVLKREYGIEAFAIAGSPGVWVDSVIPPPEVSSFEQQPSSEAGRSSQRRFNTRRIATVHADAVNDISRFGVSIHVGQPGPALSVWSELRNPWNVLRQAESTTSIAAELAQLGTSPHHREADRETAANGAQGIDRKSKYLQTEFDTTLSSPSLPVKAMPYSQVVAEPGRREPMPLGMDNRDLATAWTGEFARQLGMRDGLVDHYSTVPGTNGLSSVLAPRGRSVGFMSRPLETEYKYAEPYEQVNVPLVDLAESELMTPGILDNTIRLASKDGLLAQSEPIMRAVSWPLYYKQLGQALDNSIKDLALDKRLAHITARLNEAQLIKMRALKQKELQQLQLQQLLQQQQQQQQQQPQAQTQTTTQPQPQPQPREQKVQEVLDQPKTLETAKQDLSSLLQELRTSRPSVEPLVDRIGTSAREMQTILRNLELGGVWKRRLFNSTLDVQDALKLHKRTSRAEKGDNAETPADAPISGVSVPPNNPPRESSSPPTPSTAAITTEAVESVEAHRWISNLEKAMRSSSSSPSRLSSKEVDNLLSSNNAHLANLFELLDPASAPTRSSPLSLKKSPKSLPQGAPESSSAFPETRGSELKGLESQVYRRRTVRSLYSPRRLQDWVNPADSADS</sequence>
<feature type="compositionally biased region" description="Low complexity" evidence="2">
    <location>
        <begin position="769"/>
        <end position="782"/>
    </location>
</feature>
<feature type="region of interest" description="Disordered" evidence="2">
    <location>
        <begin position="765"/>
        <end position="805"/>
    </location>
</feature>
<evidence type="ECO:0000256" key="2">
    <source>
        <dbReference type="SAM" id="MobiDB-lite"/>
    </source>
</evidence>
<evidence type="ECO:0000313" key="3">
    <source>
        <dbReference type="EMBL" id="PSR83431.1"/>
    </source>
</evidence>
<dbReference type="SUPFAM" id="SSF55681">
    <property type="entry name" value="Class II aaRS and biotin synthetases"/>
    <property type="match status" value="1"/>
</dbReference>
<dbReference type="Proteomes" id="UP000241462">
    <property type="component" value="Unassembled WGS sequence"/>
</dbReference>
<dbReference type="OrthoDB" id="10009520at2759"/>
<dbReference type="Gene3D" id="3.30.930.10">
    <property type="entry name" value="Bira Bifunctional Protein, Domain 2"/>
    <property type="match status" value="1"/>
</dbReference>
<dbReference type="STRING" id="2025994.A0A2T3A5W3"/>
<feature type="compositionally biased region" description="Polar residues" evidence="2">
    <location>
        <begin position="244"/>
        <end position="256"/>
    </location>
</feature>
<protein>
    <submittedName>
        <fullName evidence="3">Uncharacterized protein</fullName>
    </submittedName>
</protein>
<evidence type="ECO:0000256" key="1">
    <source>
        <dbReference type="SAM" id="Coils"/>
    </source>
</evidence>
<feature type="region of interest" description="Disordered" evidence="2">
    <location>
        <begin position="242"/>
        <end position="262"/>
    </location>
</feature>
<accession>A0A2T3A5W3</accession>
<feature type="region of interest" description="Disordered" evidence="2">
    <location>
        <begin position="324"/>
        <end position="343"/>
    </location>
</feature>
<feature type="compositionally biased region" description="Low complexity" evidence="2">
    <location>
        <begin position="563"/>
        <end position="574"/>
    </location>
</feature>
<dbReference type="InParanoid" id="A0A2T3A5W3"/>
<dbReference type="EMBL" id="KZ678460">
    <property type="protein sequence ID" value="PSR83431.1"/>
    <property type="molecule type" value="Genomic_DNA"/>
</dbReference>
<proteinExistence type="predicted"/>
<feature type="coiled-coil region" evidence="1">
    <location>
        <begin position="535"/>
        <end position="562"/>
    </location>
</feature>
<reference evidence="3 4" key="1">
    <citation type="journal article" date="2018" name="Mycol. Prog.">
        <title>Coniella lustricola, a new species from submerged detritus.</title>
        <authorList>
            <person name="Raudabaugh D.B."/>
            <person name="Iturriaga T."/>
            <person name="Carver A."/>
            <person name="Mondo S."/>
            <person name="Pangilinan J."/>
            <person name="Lipzen A."/>
            <person name="He G."/>
            <person name="Amirebrahimi M."/>
            <person name="Grigoriev I.V."/>
            <person name="Miller A.N."/>
        </authorList>
    </citation>
    <scope>NUCLEOTIDE SEQUENCE [LARGE SCALE GENOMIC DNA]</scope>
    <source>
        <strain evidence="3 4">B22-T-1</strain>
    </source>
</reference>
<feature type="region of interest" description="Disordered" evidence="2">
    <location>
        <begin position="663"/>
        <end position="706"/>
    </location>
</feature>
<feature type="compositionally biased region" description="Low complexity" evidence="2">
    <location>
        <begin position="684"/>
        <end position="697"/>
    </location>
</feature>
<dbReference type="InterPro" id="IPR045864">
    <property type="entry name" value="aa-tRNA-synth_II/BPL/LPL"/>
</dbReference>
<dbReference type="AlphaFoldDB" id="A0A2T3A5W3"/>